<dbReference type="InterPro" id="IPR018712">
    <property type="entry name" value="Tle1-like_cat"/>
</dbReference>
<dbReference type="AlphaFoldDB" id="A0A1B1UQS5"/>
<keyword evidence="1" id="KW-1133">Transmembrane helix</keyword>
<gene>
    <name evidence="3" type="ORF">LMTR13_38400</name>
</gene>
<proteinExistence type="predicted"/>
<dbReference type="PANTHER" id="PTHR33840:SF1">
    <property type="entry name" value="TLE1 PHOSPHOLIPASE DOMAIN-CONTAINING PROTEIN"/>
    <property type="match status" value="1"/>
</dbReference>
<evidence type="ECO:0000259" key="2">
    <source>
        <dbReference type="Pfam" id="PF09994"/>
    </source>
</evidence>
<keyword evidence="4" id="KW-1185">Reference proteome</keyword>
<dbReference type="Proteomes" id="UP000092839">
    <property type="component" value="Chromosome"/>
</dbReference>
<evidence type="ECO:0000256" key="1">
    <source>
        <dbReference type="SAM" id="Phobius"/>
    </source>
</evidence>
<dbReference type="EMBL" id="CP016428">
    <property type="protein sequence ID" value="ANW05137.1"/>
    <property type="molecule type" value="Genomic_DNA"/>
</dbReference>
<feature type="transmembrane region" description="Helical" evidence="1">
    <location>
        <begin position="570"/>
        <end position="590"/>
    </location>
</feature>
<feature type="domain" description="T6SS Phospholipase effector Tle1-like catalytic" evidence="2">
    <location>
        <begin position="4"/>
        <end position="306"/>
    </location>
</feature>
<feature type="transmembrane region" description="Helical" evidence="1">
    <location>
        <begin position="610"/>
        <end position="629"/>
    </location>
</feature>
<dbReference type="KEGG" id="bic:LMTR13_38400"/>
<feature type="transmembrane region" description="Helical" evidence="1">
    <location>
        <begin position="649"/>
        <end position="671"/>
    </location>
</feature>
<dbReference type="PANTHER" id="PTHR33840">
    <property type="match status" value="1"/>
</dbReference>
<accession>A0A1B1UQS5</accession>
<name>A0A1B1UQS5_9BRAD</name>
<sequence length="879" mass="98346">MANKRIILLSDGTGNSAGKVWRTNVWRVFESLDLTSSQQIAFYDDGVGTSSFKPFAILGGAFGFGLKRNVLDIYKFACRNYRSHLDYLALEAAAAKAEGREERYGPWQSDDIFAFGFSRGAFTIRVVNGLICEQGLVKYQTEQELDRKVAAAYRAHRAETFKSRFQVEWVFRKLRNLFVSAKHDKSERPVGHIAFLGLWDTVAAYGLPIDEMTRGVSRYLWPLELPDRQLHPLVRKACHALSLDDERTTFHPLLWDESPEIVVTGTRKTSSERITQVWFAGVHSNVGGGYPDDSLAHVSLTWMLSEARSRGLTLKAAPGADPDAFARVRSTQDKDGRIYDSRNGLGGYYRYGPRSVAALSDTKFSDDKRDCVKIAIPKVHESVFDRVSVDAHLYAPVSLPPVYEILTYDERIVAPDKLTVPPGRPKYESPASARQREFTQEHVVGSSIWRRRIIYFLTVIASLYLLTYPLTSTAPAAAEFTTPLRPLSDLIRMVGLALPGAASRWINAYAREPLWFVLCASLVALLLWLSASLKDRITDQMRRAWRVSLAKVDLHRSESKSRLGLSPSQMAVLAGLALIALYPIPGWIGYSLPKLSASPQTFIDRITHPYFQFFAFAVLVTMLLGDRTIARFRLKDAYRRLLTNIKLKVAPAFFAVFFLVGGVAFASHYLFNIRDSLGHFCQPAERPITLEVCDPDDMKLCKRAPDGSFPGTCTSAACRGIDFVAFDTADLCTPVGVMLERRGQYQFILEKDGDWSFLGAPSGPGGMPLRAFLPNWKKDGVTDPTAALGRFALLAAAYPLKRTLDRPFGRVILRYGETGNEENFIDGEAANGRIEEKFRATRDGQLFVYLNQPVSGVFPGLFGRVNSGKAKIWVYRIPR</sequence>
<feature type="transmembrane region" description="Helical" evidence="1">
    <location>
        <begin position="514"/>
        <end position="533"/>
    </location>
</feature>
<evidence type="ECO:0000313" key="4">
    <source>
        <dbReference type="Proteomes" id="UP000092839"/>
    </source>
</evidence>
<dbReference type="RefSeq" id="WP_065732270.1">
    <property type="nucleotide sequence ID" value="NZ_CP016428.1"/>
</dbReference>
<feature type="transmembrane region" description="Helical" evidence="1">
    <location>
        <begin position="453"/>
        <end position="471"/>
    </location>
</feature>
<protein>
    <recommendedName>
        <fullName evidence="2">T6SS Phospholipase effector Tle1-like catalytic domain-containing protein</fullName>
    </recommendedName>
</protein>
<organism evidence="3 4">
    <name type="scientific">Bradyrhizobium icense</name>
    <dbReference type="NCBI Taxonomy" id="1274631"/>
    <lineage>
        <taxon>Bacteria</taxon>
        <taxon>Pseudomonadati</taxon>
        <taxon>Pseudomonadota</taxon>
        <taxon>Alphaproteobacteria</taxon>
        <taxon>Hyphomicrobiales</taxon>
        <taxon>Nitrobacteraceae</taxon>
        <taxon>Bradyrhizobium</taxon>
    </lineage>
</organism>
<reference evidence="3 4" key="1">
    <citation type="submission" date="2016-07" db="EMBL/GenBank/DDBJ databases">
        <title>Complete genome sequence of Bradyrhizobium icense LMTR 13T, a potential inoculant strain isolated from lima bean (Phaseolus lunatus) in Peru.</title>
        <authorList>
            <person name="Ormeno-Orrillo E."/>
            <person name="Duran D."/>
            <person name="Rogel M.A."/>
            <person name="Rey L."/>
            <person name="Imperial J."/>
            <person name="Ruiz-Argueso T."/>
            <person name="Martinez-Romero E."/>
        </authorList>
    </citation>
    <scope>NUCLEOTIDE SEQUENCE [LARGE SCALE GENOMIC DNA]</scope>
    <source>
        <strain evidence="3 4">LMTR 13</strain>
    </source>
</reference>
<dbReference type="Pfam" id="PF09994">
    <property type="entry name" value="T6SS_Tle1-like_cat"/>
    <property type="match status" value="1"/>
</dbReference>
<keyword evidence="1" id="KW-0472">Membrane</keyword>
<keyword evidence="1" id="KW-0812">Transmembrane</keyword>
<dbReference type="OrthoDB" id="4378831at2"/>
<evidence type="ECO:0000313" key="3">
    <source>
        <dbReference type="EMBL" id="ANW05137.1"/>
    </source>
</evidence>